<evidence type="ECO:0000313" key="2">
    <source>
        <dbReference type="Proteomes" id="UP000010093"/>
    </source>
</evidence>
<dbReference type="KEGG" id="rai:RA0C_0249"/>
<reference evidence="1 2" key="1">
    <citation type="journal article" date="2012" name="J. Bacteriol.">
        <title>Complete genome sequence of Riemerella anatipestifer reference strain.</title>
        <authorList>
            <person name="Wang X."/>
            <person name="Zhu D."/>
            <person name="Wang M."/>
            <person name="Cheng A."/>
            <person name="Jia R."/>
            <person name="Zhou Y."/>
            <person name="Chen Z."/>
            <person name="Luo Q."/>
            <person name="Liu F."/>
            <person name="Wang Y."/>
            <person name="Chen X.Y."/>
        </authorList>
    </citation>
    <scope>NUCLEOTIDE SEQUENCE [LARGE SCALE GENOMIC DNA]</scope>
    <source>
        <strain evidence="2">DSM 15868</strain>
    </source>
</reference>
<gene>
    <name evidence="1" type="ORF">RA0C_0249</name>
</gene>
<dbReference type="Proteomes" id="UP000010093">
    <property type="component" value="Chromosome"/>
</dbReference>
<proteinExistence type="predicted"/>
<organism evidence="1 2">
    <name type="scientific">Riemerella anatipestifer (strain ATCC 11845 / DSM 15868 / JCM 9532 / NCTC 11014)</name>
    <dbReference type="NCBI Taxonomy" id="693978"/>
    <lineage>
        <taxon>Bacteria</taxon>
        <taxon>Pseudomonadati</taxon>
        <taxon>Bacteroidota</taxon>
        <taxon>Flavobacteriia</taxon>
        <taxon>Flavobacteriales</taxon>
        <taxon>Weeksellaceae</taxon>
        <taxon>Riemerella</taxon>
    </lineage>
</organism>
<sequence>MKNMFHILKRVIVIVLPMIFVMSCESRDYMTRNINTVKPLSNYFVDKDNNRLTANDLLSHIKKQADIGENIQLTDIRLRKLNKEEKSPKDGLEEIYVLEAKTQDGYSSIAKTFRVRGNNRLMLENSSCKCTSSKCNNGCSAQIFGGDCMCSYCSYECKKESSITY</sequence>
<dbReference type="PROSITE" id="PS51257">
    <property type="entry name" value="PROKAR_LIPOPROTEIN"/>
    <property type="match status" value="1"/>
</dbReference>
<dbReference type="EMBL" id="CP003388">
    <property type="protein sequence ID" value="AFD55254.1"/>
    <property type="molecule type" value="Genomic_DNA"/>
</dbReference>
<evidence type="ECO:0000313" key="1">
    <source>
        <dbReference type="EMBL" id="AFD55254.1"/>
    </source>
</evidence>
<evidence type="ECO:0008006" key="3">
    <source>
        <dbReference type="Google" id="ProtNLM"/>
    </source>
</evidence>
<dbReference type="HOGENOM" id="CLU_1609547_0_0_10"/>
<dbReference type="AlphaFoldDB" id="E4TAY7"/>
<name>E4TAY7_RIEAD</name>
<dbReference type="KEGG" id="ran:Riean_0047"/>
<accession>E4TAY7</accession>
<dbReference type="PATRIC" id="fig|693978.17.peg.259"/>
<protein>
    <recommendedName>
        <fullName evidence="3">Lipoprotein</fullName>
    </recommendedName>
</protein>